<feature type="compositionally biased region" description="Polar residues" evidence="1">
    <location>
        <begin position="101"/>
        <end position="114"/>
    </location>
</feature>
<dbReference type="Proteomes" id="UP000722791">
    <property type="component" value="Unassembled WGS sequence"/>
</dbReference>
<proteinExistence type="predicted"/>
<dbReference type="EMBL" id="BNCQ01000025">
    <property type="protein sequence ID" value="GIM07752.1"/>
    <property type="molecule type" value="Genomic_DNA"/>
</dbReference>
<feature type="region of interest" description="Disordered" evidence="1">
    <location>
        <begin position="346"/>
        <end position="409"/>
    </location>
</feature>
<evidence type="ECO:0000313" key="3">
    <source>
        <dbReference type="Proteomes" id="UP000722791"/>
    </source>
</evidence>
<evidence type="ECO:0000256" key="1">
    <source>
        <dbReference type="SAM" id="MobiDB-lite"/>
    </source>
</evidence>
<reference evidence="2" key="1">
    <citation type="journal article" date="2021" name="Proc. Natl. Acad. Sci. U.S.A.">
        <title>Three genomes in the algal genus Volvox reveal the fate of a haploid sex-determining region after a transition to homothallism.</title>
        <authorList>
            <person name="Yamamoto K."/>
            <person name="Hamaji T."/>
            <person name="Kawai-Toyooka H."/>
            <person name="Matsuzaki R."/>
            <person name="Takahashi F."/>
            <person name="Nishimura Y."/>
            <person name="Kawachi M."/>
            <person name="Noguchi H."/>
            <person name="Minakuchi Y."/>
            <person name="Umen J.G."/>
            <person name="Toyoda A."/>
            <person name="Nozaki H."/>
        </authorList>
    </citation>
    <scope>NUCLEOTIDE SEQUENCE</scope>
    <source>
        <strain evidence="2">NIES-3785</strain>
    </source>
</reference>
<feature type="compositionally biased region" description="Gly residues" evidence="1">
    <location>
        <begin position="362"/>
        <end position="372"/>
    </location>
</feature>
<dbReference type="AlphaFoldDB" id="A0A8J4GIJ6"/>
<organism evidence="2 3">
    <name type="scientific">Volvox reticuliferus</name>
    <dbReference type="NCBI Taxonomy" id="1737510"/>
    <lineage>
        <taxon>Eukaryota</taxon>
        <taxon>Viridiplantae</taxon>
        <taxon>Chlorophyta</taxon>
        <taxon>core chlorophytes</taxon>
        <taxon>Chlorophyceae</taxon>
        <taxon>CS clade</taxon>
        <taxon>Chlamydomonadales</taxon>
        <taxon>Volvocaceae</taxon>
        <taxon>Volvox</taxon>
    </lineage>
</organism>
<feature type="compositionally biased region" description="Low complexity" evidence="1">
    <location>
        <begin position="281"/>
        <end position="294"/>
    </location>
</feature>
<feature type="compositionally biased region" description="Low complexity" evidence="1">
    <location>
        <begin position="7"/>
        <end position="21"/>
    </location>
</feature>
<comment type="caution">
    <text evidence="2">The sequence shown here is derived from an EMBL/GenBank/DDBJ whole genome shotgun (WGS) entry which is preliminary data.</text>
</comment>
<evidence type="ECO:0000313" key="2">
    <source>
        <dbReference type="EMBL" id="GIM07752.1"/>
    </source>
</evidence>
<feature type="region of interest" description="Disordered" evidence="1">
    <location>
        <begin position="93"/>
        <end position="120"/>
    </location>
</feature>
<gene>
    <name evidence="2" type="ORF">Vretimale_11797</name>
</gene>
<accession>A0A8J4GIJ6</accession>
<name>A0A8J4GIJ6_9CHLO</name>
<feature type="compositionally biased region" description="Gly residues" evidence="1">
    <location>
        <begin position="387"/>
        <end position="397"/>
    </location>
</feature>
<protein>
    <submittedName>
        <fullName evidence="2">Uncharacterized protein</fullName>
    </submittedName>
</protein>
<feature type="region of interest" description="Disordered" evidence="1">
    <location>
        <begin position="1"/>
        <end position="26"/>
    </location>
</feature>
<feature type="region of interest" description="Disordered" evidence="1">
    <location>
        <begin position="279"/>
        <end position="310"/>
    </location>
</feature>
<sequence>MEPDLPPLAARAPARSSSLPAIPDSLKTTDTMASLLEEDIDPDSHVPEEALALRSAFVAYCRGADWRPQLPPAGTSSLIASISSSSGTINGGTNGNGLYASPSTQSLGGQSSADGTGPRGMSLSSWMRLWTDLGLPEGQGGPVPGSVLQTIHSAYRPHNSSRLNYVGFVQACVALSCQMQQNLLGAVGRHGAALQDQQRYQWRVHQATQAARNVGRVPAGTAVDEDLLFDSNLDLTPGDIAKEIAVISQLQVQLGQQQQERQQQQKQWAEGAAAVSGLHSAPAAPAPGRASWQPRAPPSRSPSSEPTFFTGELSIRSPAIAASGGIGGGRGDVGFGGRGAVKLPYAAGPASTGRDVSPPAGGRAGGGGGGGRRSPQLKAGKVPAGGWVRGGGGGGDAAGASPPPNNPYLQGLVRQGHRSSLECKELGGHRAMI</sequence>